<keyword evidence="3" id="KW-0597">Phosphoprotein</keyword>
<keyword evidence="11" id="KW-1133">Transmembrane helix</keyword>
<dbReference type="InterPro" id="IPR050482">
    <property type="entry name" value="Sensor_HK_TwoCompSys"/>
</dbReference>
<feature type="domain" description="Histidine kinase" evidence="12">
    <location>
        <begin position="565"/>
        <end position="651"/>
    </location>
</feature>
<protein>
    <recommendedName>
        <fullName evidence="2">histidine kinase</fullName>
        <ecNumber evidence="2">2.7.13.3</ecNumber>
    </recommendedName>
</protein>
<keyword evidence="11" id="KW-0472">Membrane</keyword>
<dbReference type="InterPro" id="IPR005467">
    <property type="entry name" value="His_kinase_dom"/>
</dbReference>
<dbReference type="SUPFAM" id="SSF55874">
    <property type="entry name" value="ATPase domain of HSP90 chaperone/DNA topoisomerase II/histidine kinase"/>
    <property type="match status" value="1"/>
</dbReference>
<dbReference type="PANTHER" id="PTHR24421:SF10">
    <property type="entry name" value="NITRATE_NITRITE SENSOR PROTEIN NARQ"/>
    <property type="match status" value="1"/>
</dbReference>
<feature type="transmembrane region" description="Helical" evidence="11">
    <location>
        <begin position="12"/>
        <end position="30"/>
    </location>
</feature>
<evidence type="ECO:0000256" key="11">
    <source>
        <dbReference type="SAM" id="Phobius"/>
    </source>
</evidence>
<dbReference type="GO" id="GO:0016020">
    <property type="term" value="C:membrane"/>
    <property type="evidence" value="ECO:0007669"/>
    <property type="project" value="InterPro"/>
</dbReference>
<feature type="repeat" description="TPR" evidence="9">
    <location>
        <begin position="133"/>
        <end position="166"/>
    </location>
</feature>
<dbReference type="AlphaFoldDB" id="A0A5D4HCP2"/>
<dbReference type="PROSITE" id="PS50005">
    <property type="entry name" value="TPR"/>
    <property type="match status" value="1"/>
</dbReference>
<keyword evidence="8" id="KW-0902">Two-component regulatory system</keyword>
<dbReference type="Gene3D" id="1.25.40.10">
    <property type="entry name" value="Tetratricopeptide repeat domain"/>
    <property type="match status" value="2"/>
</dbReference>
<evidence type="ECO:0000256" key="4">
    <source>
        <dbReference type="ARBA" id="ARBA00022679"/>
    </source>
</evidence>
<dbReference type="PROSITE" id="PS51257">
    <property type="entry name" value="PROKAR_LIPOPROTEIN"/>
    <property type="match status" value="1"/>
</dbReference>
<evidence type="ECO:0000256" key="9">
    <source>
        <dbReference type="PROSITE-ProRule" id="PRU00339"/>
    </source>
</evidence>
<keyword evidence="9" id="KW-0802">TPR repeat</keyword>
<feature type="coiled-coil region" evidence="10">
    <location>
        <begin position="424"/>
        <end position="453"/>
    </location>
</feature>
<dbReference type="Proteomes" id="UP000322362">
    <property type="component" value="Unassembled WGS sequence"/>
</dbReference>
<evidence type="ECO:0000256" key="8">
    <source>
        <dbReference type="ARBA" id="ARBA00023012"/>
    </source>
</evidence>
<gene>
    <name evidence="13" type="ORF">FXV77_03940</name>
</gene>
<dbReference type="Pfam" id="PF02518">
    <property type="entry name" value="HATPase_c"/>
    <property type="match status" value="1"/>
</dbReference>
<dbReference type="InterPro" id="IPR003594">
    <property type="entry name" value="HATPase_dom"/>
</dbReference>
<dbReference type="EC" id="2.7.13.3" evidence="2"/>
<dbReference type="Gene3D" id="1.20.5.1930">
    <property type="match status" value="1"/>
</dbReference>
<dbReference type="EMBL" id="VTAV01000001">
    <property type="protein sequence ID" value="TYR38438.1"/>
    <property type="molecule type" value="Genomic_DNA"/>
</dbReference>
<evidence type="ECO:0000313" key="14">
    <source>
        <dbReference type="Proteomes" id="UP000322362"/>
    </source>
</evidence>
<dbReference type="SUPFAM" id="SSF48452">
    <property type="entry name" value="TPR-like"/>
    <property type="match status" value="2"/>
</dbReference>
<evidence type="ECO:0000256" key="7">
    <source>
        <dbReference type="ARBA" id="ARBA00022840"/>
    </source>
</evidence>
<dbReference type="Pfam" id="PF07730">
    <property type="entry name" value="HisKA_3"/>
    <property type="match status" value="1"/>
</dbReference>
<dbReference type="GO" id="GO:0000155">
    <property type="term" value="F:phosphorelay sensor kinase activity"/>
    <property type="evidence" value="ECO:0007669"/>
    <property type="project" value="InterPro"/>
</dbReference>
<name>A0A5D4HCP2_9SPHI</name>
<dbReference type="Pfam" id="PF13424">
    <property type="entry name" value="TPR_12"/>
    <property type="match status" value="1"/>
</dbReference>
<dbReference type="PROSITE" id="PS50109">
    <property type="entry name" value="HIS_KIN"/>
    <property type="match status" value="1"/>
</dbReference>
<keyword evidence="11" id="KW-0812">Transmembrane</keyword>
<dbReference type="InterPro" id="IPR011712">
    <property type="entry name" value="Sig_transdc_His_kin_sub3_dim/P"/>
</dbReference>
<feature type="coiled-coil region" evidence="10">
    <location>
        <begin position="369"/>
        <end position="398"/>
    </location>
</feature>
<evidence type="ECO:0000259" key="12">
    <source>
        <dbReference type="PROSITE" id="PS50109"/>
    </source>
</evidence>
<evidence type="ECO:0000256" key="5">
    <source>
        <dbReference type="ARBA" id="ARBA00022741"/>
    </source>
</evidence>
<evidence type="ECO:0000256" key="2">
    <source>
        <dbReference type="ARBA" id="ARBA00012438"/>
    </source>
</evidence>
<dbReference type="GO" id="GO:0046983">
    <property type="term" value="F:protein dimerization activity"/>
    <property type="evidence" value="ECO:0007669"/>
    <property type="project" value="InterPro"/>
</dbReference>
<keyword evidence="6" id="KW-0418">Kinase</keyword>
<reference evidence="13 14" key="1">
    <citation type="submission" date="2019-08" db="EMBL/GenBank/DDBJ databases">
        <title>Phlebobacter frassis gen. nov. sp. nov., a new member of family Sphingobacteriaceae isolated from sand fly rearing media.</title>
        <authorList>
            <person name="Kakumanu M.L."/>
            <person name="Marayati B.F."/>
            <person name="Wada-Katsumata A."/>
            <person name="Wasserberg G."/>
            <person name="Schal C."/>
            <person name="Apperson C.S."/>
            <person name="Ponnusamy L."/>
        </authorList>
    </citation>
    <scope>NUCLEOTIDE SEQUENCE [LARGE SCALE GENOMIC DNA]</scope>
    <source>
        <strain evidence="13 14">SSI9</strain>
    </source>
</reference>
<sequence length="656" mass="75152">MKRHINKDTRQIYLFLLYLTLACLPIALLGQSVDSLILAHTDKNGKVNVKDVLTEGGDSYYYNNPSSMLEVAEKVLSIAEKQKDPLERARSYQFMASCYYNIKTDYDSTFYYLQQAEKLYNTLNSKEAITAKASVFNNYGTLKQDVGEYPAAIDYYIQALKLYDETGSTEKSGHVLINISNLYALLGDYQKSEKYAREAVVLGQRSVDPFTEAGGKINLASTLISLNKYDEVIPLLEDVLAYGEKYNNTYIVFLYYLNYGRYLIEYKNDKPLAVQQFEKAYELGKLVEDEWETMRLDVNLSEAYLKNSQYPAAYNAAERGLRIAEKLQAKEYIRVASWVLAQVDVYNKDFENAYQLLNQAYIYQDTLFNEQNQRNLALLEVEYQTEKKELKIEGLEKQRKLYILLGIAGAIILLIALAFAFIRYRLAVSKRKLAEEEAQRLKQEKQLVAVQATLDGETAERTRLAKDLHDGLGSMLSLVKFNLPEVKDEAAVLETIDVSRFQKAIGMLDDSIQELRRVAHHMMPESLLRYGLKASLTDFCAAIPIADFHYFGDETRLSEKLEIMVYRCIHELVNNALKHAQANHINVQLVQEEDRISFTVQDDGIGFDQEQVIEGMGLQNVRQRVDAFQGKMNVYSSNQGTEIHVELEFSKKDEND</sequence>
<dbReference type="CDD" id="cd16917">
    <property type="entry name" value="HATPase_UhpB-NarQ-NarX-like"/>
    <property type="match status" value="1"/>
</dbReference>
<dbReference type="SMART" id="SM00387">
    <property type="entry name" value="HATPase_c"/>
    <property type="match status" value="1"/>
</dbReference>
<dbReference type="GO" id="GO:0005524">
    <property type="term" value="F:ATP binding"/>
    <property type="evidence" value="ECO:0007669"/>
    <property type="project" value="UniProtKB-KW"/>
</dbReference>
<dbReference type="Gene3D" id="3.30.565.10">
    <property type="entry name" value="Histidine kinase-like ATPase, C-terminal domain"/>
    <property type="match status" value="1"/>
</dbReference>
<keyword evidence="14" id="KW-1185">Reference proteome</keyword>
<organism evidence="13 14">
    <name type="scientific">Sphingobacterium phlebotomi</name>
    <dbReference type="NCBI Taxonomy" id="2605433"/>
    <lineage>
        <taxon>Bacteria</taxon>
        <taxon>Pseudomonadati</taxon>
        <taxon>Bacteroidota</taxon>
        <taxon>Sphingobacteriia</taxon>
        <taxon>Sphingobacteriales</taxon>
        <taxon>Sphingobacteriaceae</taxon>
        <taxon>Sphingobacterium</taxon>
    </lineage>
</organism>
<evidence type="ECO:0000256" key="3">
    <source>
        <dbReference type="ARBA" id="ARBA00022553"/>
    </source>
</evidence>
<comment type="caution">
    <text evidence="13">The sequence shown here is derived from an EMBL/GenBank/DDBJ whole genome shotgun (WGS) entry which is preliminary data.</text>
</comment>
<evidence type="ECO:0000313" key="13">
    <source>
        <dbReference type="EMBL" id="TYR38438.1"/>
    </source>
</evidence>
<comment type="catalytic activity">
    <reaction evidence="1">
        <text>ATP + protein L-histidine = ADP + protein N-phospho-L-histidine.</text>
        <dbReference type="EC" id="2.7.13.3"/>
    </reaction>
</comment>
<dbReference type="InterPro" id="IPR036890">
    <property type="entry name" value="HATPase_C_sf"/>
</dbReference>
<proteinExistence type="predicted"/>
<dbReference type="RefSeq" id="WP_148917867.1">
    <property type="nucleotide sequence ID" value="NZ_VTAV01000001.1"/>
</dbReference>
<feature type="transmembrane region" description="Helical" evidence="11">
    <location>
        <begin position="401"/>
        <end position="422"/>
    </location>
</feature>
<keyword evidence="5" id="KW-0547">Nucleotide-binding</keyword>
<keyword evidence="7" id="KW-0067">ATP-binding</keyword>
<keyword evidence="10" id="KW-0175">Coiled coil</keyword>
<keyword evidence="4" id="KW-0808">Transferase</keyword>
<evidence type="ECO:0000256" key="10">
    <source>
        <dbReference type="SAM" id="Coils"/>
    </source>
</evidence>
<dbReference type="PANTHER" id="PTHR24421">
    <property type="entry name" value="NITRATE/NITRITE SENSOR PROTEIN NARX-RELATED"/>
    <property type="match status" value="1"/>
</dbReference>
<accession>A0A5D4HCP2</accession>
<dbReference type="InterPro" id="IPR019734">
    <property type="entry name" value="TPR_rpt"/>
</dbReference>
<dbReference type="SMART" id="SM00028">
    <property type="entry name" value="TPR"/>
    <property type="match status" value="4"/>
</dbReference>
<evidence type="ECO:0000256" key="6">
    <source>
        <dbReference type="ARBA" id="ARBA00022777"/>
    </source>
</evidence>
<evidence type="ECO:0000256" key="1">
    <source>
        <dbReference type="ARBA" id="ARBA00000085"/>
    </source>
</evidence>
<dbReference type="InterPro" id="IPR011990">
    <property type="entry name" value="TPR-like_helical_dom_sf"/>
</dbReference>